<dbReference type="GeneID" id="70129021"/>
<evidence type="ECO:0000256" key="1">
    <source>
        <dbReference type="SAM" id="Phobius"/>
    </source>
</evidence>
<sequence>MVKNLNTHQFFKALSLTIEVVLMLVMVTLFCCAYSDHYRTSLWEAGGEKGWNSNPRLRIYYYANHREPPEIPLIWNQSLTTSNLSIALVTAGVCLTRLVLIFFELYWVIIETFYDMLLTALWCYSVSAQSSADLTDSKHPSYYPWYLQRRCCEVNKQYFQACTIARVSFWLSVVLMIFYASRFAVAIFRLAYWCGEHRLADICVEKLHDCVLRYLPPSMCHVAVKFALVVPGMNGEDFLSRPDHGDVRIPLLEPSKEKRQPPEYEVAQDAKITNNFTACSTDGGHIESHGGRSSDSGAI</sequence>
<keyword evidence="3" id="KW-1185">Reference proteome</keyword>
<feature type="transmembrane region" description="Helical" evidence="1">
    <location>
        <begin position="86"/>
        <end position="109"/>
    </location>
</feature>
<dbReference type="RefSeq" id="XP_045956781.1">
    <property type="nucleotide sequence ID" value="XM_046100129.1"/>
</dbReference>
<organism evidence="2 3">
    <name type="scientific">Truncatella angustata</name>
    <dbReference type="NCBI Taxonomy" id="152316"/>
    <lineage>
        <taxon>Eukaryota</taxon>
        <taxon>Fungi</taxon>
        <taxon>Dikarya</taxon>
        <taxon>Ascomycota</taxon>
        <taxon>Pezizomycotina</taxon>
        <taxon>Sordariomycetes</taxon>
        <taxon>Xylariomycetidae</taxon>
        <taxon>Amphisphaeriales</taxon>
        <taxon>Sporocadaceae</taxon>
        <taxon>Truncatella</taxon>
    </lineage>
</organism>
<keyword evidence="1" id="KW-1133">Transmembrane helix</keyword>
<evidence type="ECO:0000313" key="2">
    <source>
        <dbReference type="EMBL" id="KAH6652504.1"/>
    </source>
</evidence>
<keyword evidence="1" id="KW-0472">Membrane</keyword>
<accession>A0A9P8ZX03</accession>
<keyword evidence="1" id="KW-0812">Transmembrane</keyword>
<dbReference type="EMBL" id="JAGPXC010000005">
    <property type="protein sequence ID" value="KAH6652504.1"/>
    <property type="molecule type" value="Genomic_DNA"/>
</dbReference>
<feature type="transmembrane region" description="Helical" evidence="1">
    <location>
        <begin position="13"/>
        <end position="34"/>
    </location>
</feature>
<evidence type="ECO:0000313" key="3">
    <source>
        <dbReference type="Proteomes" id="UP000758603"/>
    </source>
</evidence>
<reference evidence="2" key="1">
    <citation type="journal article" date="2021" name="Nat. Commun.">
        <title>Genetic determinants of endophytism in the Arabidopsis root mycobiome.</title>
        <authorList>
            <person name="Mesny F."/>
            <person name="Miyauchi S."/>
            <person name="Thiergart T."/>
            <person name="Pickel B."/>
            <person name="Atanasova L."/>
            <person name="Karlsson M."/>
            <person name="Huettel B."/>
            <person name="Barry K.W."/>
            <person name="Haridas S."/>
            <person name="Chen C."/>
            <person name="Bauer D."/>
            <person name="Andreopoulos W."/>
            <person name="Pangilinan J."/>
            <person name="LaButti K."/>
            <person name="Riley R."/>
            <person name="Lipzen A."/>
            <person name="Clum A."/>
            <person name="Drula E."/>
            <person name="Henrissat B."/>
            <person name="Kohler A."/>
            <person name="Grigoriev I.V."/>
            <person name="Martin F.M."/>
            <person name="Hacquard S."/>
        </authorList>
    </citation>
    <scope>NUCLEOTIDE SEQUENCE</scope>
    <source>
        <strain evidence="2">MPI-SDFR-AT-0073</strain>
    </source>
</reference>
<dbReference type="Proteomes" id="UP000758603">
    <property type="component" value="Unassembled WGS sequence"/>
</dbReference>
<proteinExistence type="predicted"/>
<name>A0A9P8ZX03_9PEZI</name>
<protein>
    <submittedName>
        <fullName evidence="2">Uncharacterized protein</fullName>
    </submittedName>
</protein>
<gene>
    <name evidence="2" type="ORF">BKA67DRAFT_536242</name>
</gene>
<dbReference type="OrthoDB" id="5352400at2759"/>
<dbReference type="AlphaFoldDB" id="A0A9P8ZX03"/>
<comment type="caution">
    <text evidence="2">The sequence shown here is derived from an EMBL/GenBank/DDBJ whole genome shotgun (WGS) entry which is preliminary data.</text>
</comment>
<feature type="transmembrane region" description="Helical" evidence="1">
    <location>
        <begin position="169"/>
        <end position="192"/>
    </location>
</feature>